<dbReference type="GO" id="GO:0005829">
    <property type="term" value="C:cytosol"/>
    <property type="evidence" value="ECO:0007669"/>
    <property type="project" value="TreeGrafter"/>
</dbReference>
<dbReference type="PROSITE" id="PS00770">
    <property type="entry name" value="AA_TRANSFER_CLASS_4"/>
    <property type="match status" value="1"/>
</dbReference>
<dbReference type="PANTHER" id="PTHR42743:SF11">
    <property type="entry name" value="AMINODEOXYCHORISMATE LYASE"/>
    <property type="match status" value="1"/>
</dbReference>
<protein>
    <recommendedName>
        <fullName evidence="8">Aminotransferase class IV</fullName>
    </recommendedName>
</protein>
<comment type="cofactor">
    <cofactor evidence="1 5">
        <name>pyridoxal 5'-phosphate</name>
        <dbReference type="ChEBI" id="CHEBI:597326"/>
    </cofactor>
</comment>
<gene>
    <name evidence="6" type="ORF">D3Z33_03510</name>
</gene>
<evidence type="ECO:0000313" key="7">
    <source>
        <dbReference type="Proteomes" id="UP000467132"/>
    </source>
</evidence>
<dbReference type="InterPro" id="IPR018300">
    <property type="entry name" value="Aminotrans_IV_CS"/>
</dbReference>
<dbReference type="Proteomes" id="UP000467132">
    <property type="component" value="Unassembled WGS sequence"/>
</dbReference>
<organism evidence="6 7">
    <name type="scientific">Senegalia massiliensis</name>
    <dbReference type="NCBI Taxonomy" id="1720316"/>
    <lineage>
        <taxon>Bacteria</taxon>
        <taxon>Bacillati</taxon>
        <taxon>Bacillota</taxon>
        <taxon>Clostridia</taxon>
        <taxon>Eubacteriales</taxon>
        <taxon>Clostridiaceae</taxon>
        <taxon>Senegalia</taxon>
    </lineage>
</organism>
<dbReference type="GO" id="GO:0008652">
    <property type="term" value="P:amino acid biosynthetic process"/>
    <property type="evidence" value="ECO:0007669"/>
    <property type="project" value="UniProtKB-ARBA"/>
</dbReference>
<dbReference type="PANTHER" id="PTHR42743">
    <property type="entry name" value="AMINO-ACID AMINOTRANSFERASE"/>
    <property type="match status" value="1"/>
</dbReference>
<evidence type="ECO:0000256" key="4">
    <source>
        <dbReference type="RuleBase" id="RU004106"/>
    </source>
</evidence>
<dbReference type="RefSeq" id="WP_160196410.1">
    <property type="nucleotide sequence ID" value="NZ_QXXA01000004.1"/>
</dbReference>
<dbReference type="SUPFAM" id="SSF56752">
    <property type="entry name" value="D-aminoacid aminotransferase-like PLP-dependent enzymes"/>
    <property type="match status" value="1"/>
</dbReference>
<dbReference type="OrthoDB" id="9805628at2"/>
<evidence type="ECO:0000313" key="6">
    <source>
        <dbReference type="EMBL" id="NBI05923.1"/>
    </source>
</evidence>
<dbReference type="GO" id="GO:0046394">
    <property type="term" value="P:carboxylic acid biosynthetic process"/>
    <property type="evidence" value="ECO:0007669"/>
    <property type="project" value="UniProtKB-ARBA"/>
</dbReference>
<comment type="similarity">
    <text evidence="2 4">Belongs to the class-IV pyridoxal-phosphate-dependent aminotransferase family.</text>
</comment>
<evidence type="ECO:0008006" key="8">
    <source>
        <dbReference type="Google" id="ProtNLM"/>
    </source>
</evidence>
<proteinExistence type="inferred from homology"/>
<dbReference type="InterPro" id="IPR001544">
    <property type="entry name" value="Aminotrans_IV"/>
</dbReference>
<dbReference type="AlphaFoldDB" id="A0A845QZZ3"/>
<keyword evidence="3 5" id="KW-0663">Pyridoxal phosphate</keyword>
<evidence type="ECO:0000256" key="3">
    <source>
        <dbReference type="ARBA" id="ARBA00022898"/>
    </source>
</evidence>
<dbReference type="EMBL" id="QXXA01000004">
    <property type="protein sequence ID" value="NBI05923.1"/>
    <property type="molecule type" value="Genomic_DNA"/>
</dbReference>
<dbReference type="CDD" id="cd00449">
    <property type="entry name" value="PLPDE_IV"/>
    <property type="match status" value="1"/>
</dbReference>
<evidence type="ECO:0000256" key="2">
    <source>
        <dbReference type="ARBA" id="ARBA00009320"/>
    </source>
</evidence>
<dbReference type="InterPro" id="IPR043132">
    <property type="entry name" value="BCAT-like_C"/>
</dbReference>
<accession>A0A845QZZ3</accession>
<evidence type="ECO:0000256" key="1">
    <source>
        <dbReference type="ARBA" id="ARBA00001933"/>
    </source>
</evidence>
<evidence type="ECO:0000256" key="5">
    <source>
        <dbReference type="RuleBase" id="RU004516"/>
    </source>
</evidence>
<dbReference type="InterPro" id="IPR036038">
    <property type="entry name" value="Aminotransferase-like"/>
</dbReference>
<reference evidence="6 7" key="1">
    <citation type="submission" date="2018-08" db="EMBL/GenBank/DDBJ databases">
        <title>Murine metabolic-syndrome-specific gut microbial biobank.</title>
        <authorList>
            <person name="Liu C."/>
        </authorList>
    </citation>
    <scope>NUCLEOTIDE SEQUENCE [LARGE SCALE GENOMIC DNA]</scope>
    <source>
        <strain evidence="6 7">583</strain>
    </source>
</reference>
<dbReference type="InterPro" id="IPR050571">
    <property type="entry name" value="Class-IV_PLP-Dep_Aminotrnsfr"/>
</dbReference>
<name>A0A845QZZ3_9CLOT</name>
<sequence length="277" mass="32365">MNIETNKEFFIYNNEVSNNKELKLKEGEKVYEVIRVINGVPLFLEEHIERLKKSIDLIGYESQINEESIRENIYKLISKNDEFNMNIKIILNYYGDNFESVFLFIKSNYPEERIYDEGVATITIKAMRDLPNVKKVNNTFKTKVKEELKQKNAYEALLIDEKGYITEGSRSNMFFIKENEVYTAPKGEVLLGVTRANILKACESLDVNIVEKNLKIEELNNIDGIFMSGTSVGVLPIKVVDDRKYNSAKNRVIKNIRKEYNKRVDEYIKKNKNFLKK</sequence>
<dbReference type="Gene3D" id="3.20.10.10">
    <property type="entry name" value="D-amino Acid Aminotransferase, subunit A, domain 2"/>
    <property type="match status" value="1"/>
</dbReference>
<keyword evidence="7" id="KW-1185">Reference proteome</keyword>
<dbReference type="Pfam" id="PF01063">
    <property type="entry name" value="Aminotran_4"/>
    <property type="match status" value="1"/>
</dbReference>
<comment type="caution">
    <text evidence="6">The sequence shown here is derived from an EMBL/GenBank/DDBJ whole genome shotgun (WGS) entry which is preliminary data.</text>
</comment>
<dbReference type="Gene3D" id="3.30.470.10">
    <property type="match status" value="1"/>
</dbReference>
<dbReference type="InterPro" id="IPR043131">
    <property type="entry name" value="BCAT-like_N"/>
</dbReference>
<dbReference type="GO" id="GO:0003824">
    <property type="term" value="F:catalytic activity"/>
    <property type="evidence" value="ECO:0007669"/>
    <property type="project" value="InterPro"/>
</dbReference>
<dbReference type="FunFam" id="3.20.10.10:FF:000002">
    <property type="entry name" value="D-alanine aminotransferase"/>
    <property type="match status" value="1"/>
</dbReference>